<keyword evidence="2" id="KW-1185">Reference proteome</keyword>
<organism evidence="1 2">
    <name type="scientific">Mucuna pruriens</name>
    <name type="common">Velvet bean</name>
    <name type="synonym">Dolichos pruriens</name>
    <dbReference type="NCBI Taxonomy" id="157652"/>
    <lineage>
        <taxon>Eukaryota</taxon>
        <taxon>Viridiplantae</taxon>
        <taxon>Streptophyta</taxon>
        <taxon>Embryophyta</taxon>
        <taxon>Tracheophyta</taxon>
        <taxon>Spermatophyta</taxon>
        <taxon>Magnoliopsida</taxon>
        <taxon>eudicotyledons</taxon>
        <taxon>Gunneridae</taxon>
        <taxon>Pentapetalae</taxon>
        <taxon>rosids</taxon>
        <taxon>fabids</taxon>
        <taxon>Fabales</taxon>
        <taxon>Fabaceae</taxon>
        <taxon>Papilionoideae</taxon>
        <taxon>50 kb inversion clade</taxon>
        <taxon>NPAAA clade</taxon>
        <taxon>indigoferoid/millettioid clade</taxon>
        <taxon>Phaseoleae</taxon>
        <taxon>Mucuna</taxon>
    </lineage>
</organism>
<dbReference type="EMBL" id="QJKJ01002203">
    <property type="protein sequence ID" value="RDY03810.1"/>
    <property type="molecule type" value="Genomic_DNA"/>
</dbReference>
<dbReference type="AlphaFoldDB" id="A0A371HM18"/>
<gene>
    <name evidence="1" type="ORF">CR513_12566</name>
</gene>
<dbReference type="Proteomes" id="UP000257109">
    <property type="component" value="Unassembled WGS sequence"/>
</dbReference>
<name>A0A371HM18_MUCPR</name>
<sequence length="117" mass="13838">MLKINVKRCITTAIKLRKKYFDKPVKRLTRGFFITLVAPRFDQFAVSDTWQRLCKQFLSLNFWISSFLEKIVQNFITTRRLEFGKSARIQVEIEGGYVVGDCCKIWKRVLNFCGDFN</sequence>
<comment type="caution">
    <text evidence="1">The sequence shown here is derived from an EMBL/GenBank/DDBJ whole genome shotgun (WGS) entry which is preliminary data.</text>
</comment>
<evidence type="ECO:0000313" key="2">
    <source>
        <dbReference type="Proteomes" id="UP000257109"/>
    </source>
</evidence>
<feature type="non-terminal residue" evidence="1">
    <location>
        <position position="1"/>
    </location>
</feature>
<evidence type="ECO:0000313" key="1">
    <source>
        <dbReference type="EMBL" id="RDY03810.1"/>
    </source>
</evidence>
<proteinExistence type="predicted"/>
<accession>A0A371HM18</accession>
<reference evidence="1" key="1">
    <citation type="submission" date="2018-05" db="EMBL/GenBank/DDBJ databases">
        <title>Draft genome of Mucuna pruriens seed.</title>
        <authorList>
            <person name="Nnadi N.E."/>
            <person name="Vos R."/>
            <person name="Hasami M.H."/>
            <person name="Devisetty U.K."/>
            <person name="Aguiy J.C."/>
        </authorList>
    </citation>
    <scope>NUCLEOTIDE SEQUENCE [LARGE SCALE GENOMIC DNA]</scope>
    <source>
        <strain evidence="1">JCA_2017</strain>
    </source>
</reference>
<protein>
    <submittedName>
        <fullName evidence="1">Uncharacterized protein</fullName>
    </submittedName>
</protein>